<gene>
    <name evidence="1" type="ORF">CEXT_706421</name>
</gene>
<dbReference type="AlphaFoldDB" id="A0AAV4QEY9"/>
<name>A0AAV4QEY9_CAEEX</name>
<protein>
    <submittedName>
        <fullName evidence="1">Uncharacterized protein</fullName>
    </submittedName>
</protein>
<evidence type="ECO:0000313" key="1">
    <source>
        <dbReference type="EMBL" id="GIY06641.1"/>
    </source>
</evidence>
<reference evidence="1 2" key="1">
    <citation type="submission" date="2021-06" db="EMBL/GenBank/DDBJ databases">
        <title>Caerostris extrusa draft genome.</title>
        <authorList>
            <person name="Kono N."/>
            <person name="Arakawa K."/>
        </authorList>
    </citation>
    <scope>NUCLEOTIDE SEQUENCE [LARGE SCALE GENOMIC DNA]</scope>
</reference>
<dbReference type="Proteomes" id="UP001054945">
    <property type="component" value="Unassembled WGS sequence"/>
</dbReference>
<comment type="caution">
    <text evidence="1">The sequence shown here is derived from an EMBL/GenBank/DDBJ whole genome shotgun (WGS) entry which is preliminary data.</text>
</comment>
<keyword evidence="2" id="KW-1185">Reference proteome</keyword>
<evidence type="ECO:0000313" key="2">
    <source>
        <dbReference type="Proteomes" id="UP001054945"/>
    </source>
</evidence>
<proteinExistence type="predicted"/>
<sequence length="146" mass="16775">MVQVKVYGVCYCSSLSWWKRSSIKKKILLPDIKRPVHLGQIQILNSKFSSFCKQVYPDEASSNFEEPGLAFQNPLRVWEANHAYFMKRRRRKGSLPHSNAGVVICRGSDSEETCECLLKPVHRVRLGEESEVVNMTIFKTLSLCPR</sequence>
<dbReference type="EMBL" id="BPLR01005983">
    <property type="protein sequence ID" value="GIY06641.1"/>
    <property type="molecule type" value="Genomic_DNA"/>
</dbReference>
<accession>A0AAV4QEY9</accession>
<organism evidence="1 2">
    <name type="scientific">Caerostris extrusa</name>
    <name type="common">Bark spider</name>
    <name type="synonym">Caerostris bankana</name>
    <dbReference type="NCBI Taxonomy" id="172846"/>
    <lineage>
        <taxon>Eukaryota</taxon>
        <taxon>Metazoa</taxon>
        <taxon>Ecdysozoa</taxon>
        <taxon>Arthropoda</taxon>
        <taxon>Chelicerata</taxon>
        <taxon>Arachnida</taxon>
        <taxon>Araneae</taxon>
        <taxon>Araneomorphae</taxon>
        <taxon>Entelegynae</taxon>
        <taxon>Araneoidea</taxon>
        <taxon>Araneidae</taxon>
        <taxon>Caerostris</taxon>
    </lineage>
</organism>